<dbReference type="InterPro" id="IPR015422">
    <property type="entry name" value="PyrdxlP-dep_Trfase_small"/>
</dbReference>
<gene>
    <name evidence="5" type="ORF">AFM11_09245</name>
</gene>
<organism evidence="5 6">
    <name type="scientific">Mycolicibacterium wolinskyi</name>
    <dbReference type="NCBI Taxonomy" id="59750"/>
    <lineage>
        <taxon>Bacteria</taxon>
        <taxon>Bacillati</taxon>
        <taxon>Actinomycetota</taxon>
        <taxon>Actinomycetes</taxon>
        <taxon>Mycobacteriales</taxon>
        <taxon>Mycobacteriaceae</taxon>
        <taxon>Mycolicibacterium</taxon>
    </lineage>
</organism>
<dbReference type="PIRSF" id="PIRSF000390">
    <property type="entry name" value="PLP_StrS"/>
    <property type="match status" value="1"/>
</dbReference>
<dbReference type="GO" id="GO:0008483">
    <property type="term" value="F:transaminase activity"/>
    <property type="evidence" value="ECO:0007669"/>
    <property type="project" value="TreeGrafter"/>
</dbReference>
<evidence type="ECO:0000313" key="5">
    <source>
        <dbReference type="EMBL" id="KWX24869.1"/>
    </source>
</evidence>
<dbReference type="Pfam" id="PF01041">
    <property type="entry name" value="DegT_DnrJ_EryC1"/>
    <property type="match status" value="1"/>
</dbReference>
<dbReference type="STRING" id="59750.AWC31_13125"/>
<dbReference type="PATRIC" id="fig|59750.3.peg.5697"/>
<proteinExistence type="inferred from homology"/>
<keyword evidence="6" id="KW-1185">Reference proteome</keyword>
<evidence type="ECO:0000256" key="2">
    <source>
        <dbReference type="PIRSR" id="PIRSR000390-1"/>
    </source>
</evidence>
<accession>A0A132PRA8</accession>
<dbReference type="Proteomes" id="UP000070612">
    <property type="component" value="Unassembled WGS sequence"/>
</dbReference>
<evidence type="ECO:0000256" key="1">
    <source>
        <dbReference type="ARBA" id="ARBA00001933"/>
    </source>
</evidence>
<dbReference type="CDD" id="cd00616">
    <property type="entry name" value="AHBA_syn"/>
    <property type="match status" value="1"/>
</dbReference>
<dbReference type="SUPFAM" id="SSF53383">
    <property type="entry name" value="PLP-dependent transferases"/>
    <property type="match status" value="1"/>
</dbReference>
<dbReference type="PANTHER" id="PTHR30244:SF34">
    <property type="entry name" value="DTDP-4-AMINO-4,6-DIDEOXYGALACTOSE TRANSAMINASE"/>
    <property type="match status" value="1"/>
</dbReference>
<evidence type="ECO:0000256" key="3">
    <source>
        <dbReference type="PIRSR" id="PIRSR000390-2"/>
    </source>
</evidence>
<comment type="similarity">
    <text evidence="4">Belongs to the DegT/DnrJ/EryC1 family.</text>
</comment>
<evidence type="ECO:0000256" key="4">
    <source>
        <dbReference type="RuleBase" id="RU004508"/>
    </source>
</evidence>
<protein>
    <recommendedName>
        <fullName evidence="7">Aminotransferase</fullName>
    </recommendedName>
</protein>
<evidence type="ECO:0008006" key="7">
    <source>
        <dbReference type="Google" id="ProtNLM"/>
    </source>
</evidence>
<dbReference type="InterPro" id="IPR015421">
    <property type="entry name" value="PyrdxlP-dep_Trfase_major"/>
</dbReference>
<sequence>MTQVQPFIDDDELTGVTDVIKRNWLTEGTCAASFLEAIKQETGAPHAVLAPNGTLALFLALLALDLPRDGEIIIPAFTFYASASAAVFAGLRPVFADVDPETFNLTVDAFAEQITDRTVAVMPVHVYGHTAALDDIQDVAGQHGIKVIEDAAQAYGVNFNGRAAGTWGDVGAISFFADKTITTGEGGVVLTGNSELYERLRLLRNQGRLNSGTFKHDALGMNFRVTDLQCAVGLSQLRKLPDIAAAKRRNHARYVENLRGVEGIRTMRIQPGSDHLPFRFALLSEHRDAVVTALEAAGIQTRGFFYPLHMQPALTQYADGPLPNAEKLYSQGICLPVHTGLSAADIDEISGIIRGVHDDAHASGM</sequence>
<dbReference type="Gene3D" id="3.90.1150.10">
    <property type="entry name" value="Aspartate Aminotransferase, domain 1"/>
    <property type="match status" value="1"/>
</dbReference>
<dbReference type="AlphaFoldDB" id="A0A132PRA8"/>
<dbReference type="GO" id="GO:0030170">
    <property type="term" value="F:pyridoxal phosphate binding"/>
    <property type="evidence" value="ECO:0007669"/>
    <property type="project" value="TreeGrafter"/>
</dbReference>
<dbReference type="EMBL" id="LGTW01000004">
    <property type="protein sequence ID" value="KWX24869.1"/>
    <property type="molecule type" value="Genomic_DNA"/>
</dbReference>
<dbReference type="GO" id="GO:0000271">
    <property type="term" value="P:polysaccharide biosynthetic process"/>
    <property type="evidence" value="ECO:0007669"/>
    <property type="project" value="TreeGrafter"/>
</dbReference>
<keyword evidence="3 4" id="KW-0663">Pyridoxal phosphate</keyword>
<dbReference type="Gene3D" id="3.40.640.10">
    <property type="entry name" value="Type I PLP-dependent aspartate aminotransferase-like (Major domain)"/>
    <property type="match status" value="1"/>
</dbReference>
<evidence type="ECO:0000313" key="6">
    <source>
        <dbReference type="Proteomes" id="UP000070612"/>
    </source>
</evidence>
<comment type="caution">
    <text evidence="5">The sequence shown here is derived from an EMBL/GenBank/DDBJ whole genome shotgun (WGS) entry which is preliminary data.</text>
</comment>
<feature type="active site" description="Proton acceptor" evidence="2">
    <location>
        <position position="179"/>
    </location>
</feature>
<comment type="cofactor">
    <cofactor evidence="1">
        <name>pyridoxal 5'-phosphate</name>
        <dbReference type="ChEBI" id="CHEBI:597326"/>
    </cofactor>
</comment>
<reference evidence="5 6" key="1">
    <citation type="submission" date="2015-07" db="EMBL/GenBank/DDBJ databases">
        <title>A draft genome sequence of Mycobacterium wolinskyi.</title>
        <authorList>
            <person name="de Man T.J."/>
            <person name="Perry K.A."/>
            <person name="Coulliette A.D."/>
            <person name="Jensen B."/>
            <person name="Toney N.C."/>
            <person name="Limbago B.M."/>
            <person name="Noble-Wang J."/>
        </authorList>
    </citation>
    <scope>NUCLEOTIDE SEQUENCE [LARGE SCALE GENOMIC DNA]</scope>
    <source>
        <strain evidence="5 6">CDC_01</strain>
    </source>
</reference>
<dbReference type="InterPro" id="IPR000653">
    <property type="entry name" value="DegT/StrS_aminotransferase"/>
</dbReference>
<name>A0A132PRA8_9MYCO</name>
<feature type="modified residue" description="N6-(pyridoxal phosphate)lysine" evidence="3">
    <location>
        <position position="179"/>
    </location>
</feature>
<dbReference type="InterPro" id="IPR015424">
    <property type="entry name" value="PyrdxlP-dep_Trfase"/>
</dbReference>
<dbReference type="PANTHER" id="PTHR30244">
    <property type="entry name" value="TRANSAMINASE"/>
    <property type="match status" value="1"/>
</dbReference>